<keyword evidence="12" id="KW-0325">Glycoprotein</keyword>
<evidence type="ECO:0000313" key="24">
    <source>
        <dbReference type="Proteomes" id="UP000824782"/>
    </source>
</evidence>
<dbReference type="SUPFAM" id="SSF53756">
    <property type="entry name" value="UDP-Glycosyltransferase/glycogen phosphorylase"/>
    <property type="match status" value="1"/>
</dbReference>
<evidence type="ECO:0000256" key="10">
    <source>
        <dbReference type="ARBA" id="ARBA00023098"/>
    </source>
</evidence>
<comment type="catalytic activity">
    <reaction evidence="15">
        <text>a beta-D-galactosyl-(1-&gt;3)-N-acetyl-beta-D-glucosaminyl derivative + GDP-beta-L-fucose = a beta-D-galactosyl-(1-&gt;3)-[alpha-L-fucosyl-(1-&gt;4)]-N-acetyl-beta-D-glucosaminyl derivative + GDP + H(+)</text>
        <dbReference type="Rhea" id="RHEA:23628"/>
        <dbReference type="ChEBI" id="CHEBI:15378"/>
        <dbReference type="ChEBI" id="CHEBI:57273"/>
        <dbReference type="ChEBI" id="CHEBI:58189"/>
        <dbReference type="ChEBI" id="CHEBI:133506"/>
        <dbReference type="ChEBI" id="CHEBI:140304"/>
        <dbReference type="EC" id="2.4.1.65"/>
    </reaction>
    <physiologicalReaction direction="left-to-right" evidence="15">
        <dbReference type="Rhea" id="RHEA:23629"/>
    </physiologicalReaction>
</comment>
<dbReference type="PANTHER" id="PTHR11929">
    <property type="entry name" value="ALPHA- 1,3 -FUCOSYLTRANSFERASE"/>
    <property type="match status" value="1"/>
</dbReference>
<feature type="chain" id="PRO_5043540784" description="Fucosyltransferase" evidence="20">
    <location>
        <begin position="29"/>
        <end position="294"/>
    </location>
</feature>
<evidence type="ECO:0000256" key="12">
    <source>
        <dbReference type="ARBA" id="ARBA00023180"/>
    </source>
</evidence>
<dbReference type="EC" id="2.4.1.-" evidence="19"/>
<evidence type="ECO:0000256" key="19">
    <source>
        <dbReference type="RuleBase" id="RU003832"/>
    </source>
</evidence>
<dbReference type="Gene3D" id="3.40.50.11660">
    <property type="entry name" value="Glycosyl transferase family 10, C-terminal domain"/>
    <property type="match status" value="1"/>
</dbReference>
<comment type="catalytic activity">
    <reaction evidence="13">
        <text>a beta-D-galactosyl-(1-&gt;4)-N-acetyl-beta-D-glucosaminyl derivative + GDP-beta-L-fucose = a beta-D-galactosyl-(1-&gt;4)-[alpha-L-fucosyl-(1-&gt;3)]-N-acetyl-beta-D-glucosaminyl derivative + GDP + H(+)</text>
        <dbReference type="Rhea" id="RHEA:14257"/>
        <dbReference type="ChEBI" id="CHEBI:15378"/>
        <dbReference type="ChEBI" id="CHEBI:57273"/>
        <dbReference type="ChEBI" id="CHEBI:58189"/>
        <dbReference type="ChEBI" id="CHEBI:133507"/>
        <dbReference type="ChEBI" id="CHEBI:137941"/>
        <dbReference type="EC" id="2.4.1.152"/>
    </reaction>
    <physiologicalReaction direction="left-to-right" evidence="13">
        <dbReference type="Rhea" id="RHEA:14258"/>
    </physiologicalReaction>
</comment>
<comment type="catalytic activity">
    <reaction evidence="18">
        <text>beta-D-galactosyl-(1-&gt;4)-N-acetyl-D-glucosamine + GDP-beta-L-fucose = beta-D-galactosyl-(1-&gt;4)-[alpha-L-fucosyl-(1-&gt;3)]-N-acetyl-D-glucosamine + GDP + H(+)</text>
        <dbReference type="Rhea" id="RHEA:62824"/>
        <dbReference type="ChEBI" id="CHEBI:15378"/>
        <dbReference type="ChEBI" id="CHEBI:57273"/>
        <dbReference type="ChEBI" id="CHEBI:58189"/>
        <dbReference type="ChEBI" id="CHEBI:60152"/>
        <dbReference type="ChEBI" id="CHEBI:62287"/>
    </reaction>
    <physiologicalReaction direction="left-to-right" evidence="18">
        <dbReference type="Rhea" id="RHEA:62825"/>
    </physiologicalReaction>
</comment>
<keyword evidence="9 19" id="KW-0333">Golgi apparatus</keyword>
<evidence type="ECO:0000256" key="14">
    <source>
        <dbReference type="ARBA" id="ARBA00036052"/>
    </source>
</evidence>
<dbReference type="GO" id="GO:0017083">
    <property type="term" value="F:4-galactosyl-N-acetylglucosaminide 3-alpha-L-fucosyltransferase activity"/>
    <property type="evidence" value="ECO:0007669"/>
    <property type="project" value="UniProtKB-EC"/>
</dbReference>
<keyword evidence="20" id="KW-0732">Signal</keyword>
<dbReference type="Proteomes" id="UP000824782">
    <property type="component" value="Unassembled WGS sequence"/>
</dbReference>
<feature type="domain" description="Fucosyltransferase C-terminal" evidence="21">
    <location>
        <begin position="166"/>
        <end position="267"/>
    </location>
</feature>
<dbReference type="GO" id="GO:0006629">
    <property type="term" value="P:lipid metabolic process"/>
    <property type="evidence" value="ECO:0007669"/>
    <property type="project" value="UniProtKB-KW"/>
</dbReference>
<gene>
    <name evidence="23" type="ORF">GDO81_029879</name>
</gene>
<dbReference type="Pfam" id="PF17039">
    <property type="entry name" value="Glyco_tran_10_N"/>
    <property type="match status" value="1"/>
</dbReference>
<evidence type="ECO:0000256" key="8">
    <source>
        <dbReference type="ARBA" id="ARBA00022989"/>
    </source>
</evidence>
<dbReference type="InterPro" id="IPR001503">
    <property type="entry name" value="Glyco_trans_10"/>
</dbReference>
<dbReference type="EMBL" id="WNYA01000951">
    <property type="protein sequence ID" value="KAG8546762.1"/>
    <property type="molecule type" value="Genomic_DNA"/>
</dbReference>
<keyword evidence="4 19" id="KW-0328">Glycosyltransferase</keyword>
<evidence type="ECO:0000313" key="23">
    <source>
        <dbReference type="EMBL" id="KAG8546762.1"/>
    </source>
</evidence>
<evidence type="ECO:0000256" key="2">
    <source>
        <dbReference type="ARBA" id="ARBA00004922"/>
    </source>
</evidence>
<evidence type="ECO:0000256" key="13">
    <source>
        <dbReference type="ARBA" id="ARBA00029329"/>
    </source>
</evidence>
<evidence type="ECO:0000259" key="22">
    <source>
        <dbReference type="Pfam" id="PF17039"/>
    </source>
</evidence>
<dbReference type="Pfam" id="PF00852">
    <property type="entry name" value="Glyco_transf_10"/>
    <property type="match status" value="1"/>
</dbReference>
<comment type="subcellular location">
    <subcellularLocation>
        <location evidence="1 19">Golgi apparatus</location>
        <location evidence="1 19">Golgi stack membrane</location>
        <topology evidence="1 19">Single-pass type II membrane protein</topology>
    </subcellularLocation>
</comment>
<comment type="catalytic activity">
    <reaction evidence="14">
        <text>an alpha-Neu5Ac-(2-&gt;3)-beta-D-Gal-(1-&gt;4)-beta-D-GlcNAc-(1-&gt;3)-beta-D-Gal-(1-&gt;4)-[alpha-L-Fuc-(1-&gt;3)]-beta-D-GlcNAc derivative + GDP-beta-L-fucose = an alpha-Neu5Ac-(2-&gt;3)-beta-D-Gal-(1-&gt;4)-[alpha-L-Fuc-(1-&gt;3)]-beta-D-GlcNAc-(1-&gt;3)-beta-D-Gal-(1-&gt;4)-[alpha-L-Fuc-(1-&gt;3)]-beta-D-GlcNAc derivative + GDP + H(+)</text>
        <dbReference type="Rhea" id="RHEA:52864"/>
        <dbReference type="ChEBI" id="CHEBI:15378"/>
        <dbReference type="ChEBI" id="CHEBI:57273"/>
        <dbReference type="ChEBI" id="CHEBI:58189"/>
        <dbReference type="ChEBI" id="CHEBI:145342"/>
        <dbReference type="ChEBI" id="CHEBI:145343"/>
    </reaction>
    <physiologicalReaction direction="left-to-right" evidence="14">
        <dbReference type="Rhea" id="RHEA:52865"/>
    </physiologicalReaction>
</comment>
<evidence type="ECO:0000256" key="6">
    <source>
        <dbReference type="ARBA" id="ARBA00022692"/>
    </source>
</evidence>
<dbReference type="InterPro" id="IPR031481">
    <property type="entry name" value="Glyco_tran_10_N"/>
</dbReference>
<evidence type="ECO:0000256" key="11">
    <source>
        <dbReference type="ARBA" id="ARBA00023136"/>
    </source>
</evidence>
<evidence type="ECO:0000256" key="15">
    <source>
        <dbReference type="ARBA" id="ARBA00036273"/>
    </source>
</evidence>
<keyword evidence="8" id="KW-1133">Transmembrane helix</keyword>
<evidence type="ECO:0000259" key="21">
    <source>
        <dbReference type="Pfam" id="PF00852"/>
    </source>
</evidence>
<keyword evidence="6 19" id="KW-0812">Transmembrane</keyword>
<evidence type="ECO:0000256" key="3">
    <source>
        <dbReference type="ARBA" id="ARBA00008919"/>
    </source>
</evidence>
<dbReference type="PANTHER" id="PTHR11929:SF11">
    <property type="entry name" value="4-GALACTOSYL-N-ACETYLGLUCOSAMINIDE 3-ALPHA-L-FUCOSYLTRANSFERASE FUT5"/>
    <property type="match status" value="1"/>
</dbReference>
<feature type="signal peptide" evidence="20">
    <location>
        <begin position="1"/>
        <end position="28"/>
    </location>
</feature>
<name>A0AAV6ZB80_ENGPU</name>
<dbReference type="GO" id="GO:0017060">
    <property type="term" value="F:3-galactosyl-N-acetylglucosaminide 4-alpha-L-fucosyltransferase activity"/>
    <property type="evidence" value="ECO:0007669"/>
    <property type="project" value="UniProtKB-EC"/>
</dbReference>
<protein>
    <recommendedName>
        <fullName evidence="19">Fucosyltransferase</fullName>
        <ecNumber evidence="19">2.4.1.-</ecNumber>
    </recommendedName>
</protein>
<dbReference type="AlphaFoldDB" id="A0AAV6ZB80"/>
<feature type="domain" description="Fucosyltransferase N-terminal" evidence="22">
    <location>
        <begin position="46"/>
        <end position="152"/>
    </location>
</feature>
<keyword evidence="7" id="KW-0735">Signal-anchor</keyword>
<dbReference type="GO" id="GO:0032580">
    <property type="term" value="C:Golgi cisterna membrane"/>
    <property type="evidence" value="ECO:0007669"/>
    <property type="project" value="UniProtKB-SubCell"/>
</dbReference>
<comment type="caution">
    <text evidence="23">The sequence shown here is derived from an EMBL/GenBank/DDBJ whole genome shotgun (WGS) entry which is preliminary data.</text>
</comment>
<evidence type="ECO:0000256" key="20">
    <source>
        <dbReference type="SAM" id="SignalP"/>
    </source>
</evidence>
<evidence type="ECO:0000256" key="5">
    <source>
        <dbReference type="ARBA" id="ARBA00022679"/>
    </source>
</evidence>
<dbReference type="InterPro" id="IPR038577">
    <property type="entry name" value="GT10-like_C_sf"/>
</dbReference>
<comment type="similarity">
    <text evidence="3 19">Belongs to the glycosyltransferase 10 family.</text>
</comment>
<evidence type="ECO:0000256" key="17">
    <source>
        <dbReference type="ARBA" id="ARBA00036481"/>
    </source>
</evidence>
<keyword evidence="5 19" id="KW-0808">Transferase</keyword>
<keyword evidence="24" id="KW-1185">Reference proteome</keyword>
<keyword evidence="11" id="KW-0472">Membrane</keyword>
<comment type="catalytic activity">
    <reaction evidence="17">
        <text>an N-acetyl-alpha-neuraminyl-(2-&gt;3)-beta-D-galactosyl-(1-&gt;4)-N-acetyl-beta-D-glucosaminyl derivative + GDP-beta-L-fucose = an alpha-Neu5Ac-(2-&gt;3)-beta-D-Gal-(1-&gt;4)-[alpha-L-Fuc-(1-&gt;3)]-beta-D-GlcNAc derivative + GDP + H(+)</text>
        <dbReference type="Rhea" id="RHEA:56076"/>
        <dbReference type="ChEBI" id="CHEBI:15378"/>
        <dbReference type="ChEBI" id="CHEBI:57273"/>
        <dbReference type="ChEBI" id="CHEBI:58189"/>
        <dbReference type="ChEBI" id="CHEBI:136545"/>
        <dbReference type="ChEBI" id="CHEBI:139509"/>
    </reaction>
    <physiologicalReaction direction="left-to-right" evidence="17">
        <dbReference type="Rhea" id="RHEA:56077"/>
    </physiologicalReaction>
</comment>
<accession>A0AAV6ZB80</accession>
<evidence type="ECO:0000256" key="9">
    <source>
        <dbReference type="ARBA" id="ARBA00023034"/>
    </source>
</evidence>
<evidence type="ECO:0000256" key="1">
    <source>
        <dbReference type="ARBA" id="ARBA00004447"/>
    </source>
</evidence>
<sequence length="294" mass="34533">MLFFINMQILLSFIFFTIFYRRETPASANVDLQENLLVSRVLSKEPIIVLLWTFPFGQRFPLNQCPQQFDGSDCFYTADRTLYSSAHAVVLFHRDVYTSKKQLPQTPRPSNQRWVWFNNESPSHCPNLAIMNNLINLTMSYRVDSDIFAPYGWIEKHNTTMNFTIPRKTKLAAWAISNWNPNSRRVKYYGELKKHLQVDIYGYRGLKLPRSKQLETLSTYKFYFAFENSIHVDYITEKLWDNAISSGCVPVVMGPPRENYERFIPETPSFTLCKALKEAPPYRTIASIEKWFKN</sequence>
<evidence type="ECO:0000256" key="16">
    <source>
        <dbReference type="ARBA" id="ARBA00036468"/>
    </source>
</evidence>
<evidence type="ECO:0000256" key="4">
    <source>
        <dbReference type="ARBA" id="ARBA00022676"/>
    </source>
</evidence>
<comment type="catalytic activity">
    <reaction evidence="16">
        <text>an alpha-Neu5Ac-(2-&gt;3)-beta-D-Gal-(1-&gt;3)-D-GlcNAc derivative + GDP-beta-L-fucose = an alpha-Neu5Ac-(2-&gt;3)-beta-D-Gal-(1-&gt;3)-[alpha-L-Fuc-(1-&gt;4)]-beta-D-GlcNAc derivative + GDP + H(+)</text>
        <dbReference type="Rhea" id="RHEA:62904"/>
        <dbReference type="ChEBI" id="CHEBI:15378"/>
        <dbReference type="ChEBI" id="CHEBI:57273"/>
        <dbReference type="ChEBI" id="CHEBI:58189"/>
        <dbReference type="ChEBI" id="CHEBI:146021"/>
        <dbReference type="ChEBI" id="CHEBI:146022"/>
    </reaction>
    <physiologicalReaction direction="left-to-right" evidence="16">
        <dbReference type="Rhea" id="RHEA:62905"/>
    </physiologicalReaction>
</comment>
<comment type="pathway">
    <text evidence="2">Protein modification; protein glycosylation.</text>
</comment>
<keyword evidence="10" id="KW-0443">Lipid metabolism</keyword>
<organism evidence="23 24">
    <name type="scientific">Engystomops pustulosus</name>
    <name type="common">Tungara frog</name>
    <name type="synonym">Physalaemus pustulosus</name>
    <dbReference type="NCBI Taxonomy" id="76066"/>
    <lineage>
        <taxon>Eukaryota</taxon>
        <taxon>Metazoa</taxon>
        <taxon>Chordata</taxon>
        <taxon>Craniata</taxon>
        <taxon>Vertebrata</taxon>
        <taxon>Euteleostomi</taxon>
        <taxon>Amphibia</taxon>
        <taxon>Batrachia</taxon>
        <taxon>Anura</taxon>
        <taxon>Neobatrachia</taxon>
        <taxon>Hyloidea</taxon>
        <taxon>Leptodactylidae</taxon>
        <taxon>Leiuperinae</taxon>
        <taxon>Engystomops</taxon>
    </lineage>
</organism>
<evidence type="ECO:0000256" key="18">
    <source>
        <dbReference type="ARBA" id="ARBA00036928"/>
    </source>
</evidence>
<reference evidence="23" key="1">
    <citation type="thesis" date="2020" institute="ProQuest LLC" country="789 East Eisenhower Parkway, Ann Arbor, MI, USA">
        <title>Comparative Genomics and Chromosome Evolution.</title>
        <authorList>
            <person name="Mudd A.B."/>
        </authorList>
    </citation>
    <scope>NUCLEOTIDE SEQUENCE</scope>
    <source>
        <strain evidence="23">237g6f4</strain>
        <tissue evidence="23">Blood</tissue>
    </source>
</reference>
<evidence type="ECO:0000256" key="7">
    <source>
        <dbReference type="ARBA" id="ARBA00022968"/>
    </source>
</evidence>
<proteinExistence type="inferred from homology"/>
<dbReference type="InterPro" id="IPR055270">
    <property type="entry name" value="Glyco_tran_10_C"/>
</dbReference>